<dbReference type="EMBL" id="UASO01000004">
    <property type="protein sequence ID" value="SQC23541.1"/>
    <property type="molecule type" value="Genomic_DNA"/>
</dbReference>
<dbReference type="Gene3D" id="3.90.1690.10">
    <property type="entry name" value="phage-related protein like domain"/>
    <property type="match status" value="1"/>
</dbReference>
<proteinExistence type="predicted"/>
<dbReference type="Pfam" id="PF03864">
    <property type="entry name" value="Phage_cap_E"/>
    <property type="match status" value="1"/>
</dbReference>
<organism evidence="1 2">
    <name type="scientific">Klebsiella pneumoniae</name>
    <dbReference type="NCBI Taxonomy" id="573"/>
    <lineage>
        <taxon>Bacteria</taxon>
        <taxon>Pseudomonadati</taxon>
        <taxon>Pseudomonadota</taxon>
        <taxon>Gammaproteobacteria</taxon>
        <taxon>Enterobacterales</taxon>
        <taxon>Enterobacteriaceae</taxon>
        <taxon>Klebsiella/Raoultella group</taxon>
        <taxon>Klebsiella</taxon>
        <taxon>Klebsiella pneumoniae complex</taxon>
    </lineage>
</organism>
<dbReference type="AlphaFoldDB" id="A0A2X3DGM9"/>
<dbReference type="InterPro" id="IPR005564">
    <property type="entry name" value="Major_capsid_GpE"/>
</dbReference>
<sequence>MSKAPFPIDAHLTAIAIAYRNTSMIADEVLPRVPVGKAEFKWWEYDLGQGFTVPNTNVGRTSQPNQVEFNAEEKTSSTNDYGLDAPVPQSDIDNAPANYDPLGRAAERTSDLILLDREVRTSREVFSAANYARGNKETLSGDDQWNNDKSKPIKKITTALDKMIMRPNVAVLGRVTATALRQNPSVVKAYNGTMGEDGLVPLQFLRDLLELEDILVGSAFVNISRPGHKPVLVRAWANHASFIYRNKLADTQGGVTFGMTAQFGSRVSGSIPDPDMGLTGGQRVRVGERVRELIVAPDCGYFFQNAVAG</sequence>
<reference evidence="1 2" key="1">
    <citation type="submission" date="2018-06" db="EMBL/GenBank/DDBJ databases">
        <authorList>
            <consortium name="Pathogen Informatics"/>
            <person name="Doyle S."/>
        </authorList>
    </citation>
    <scope>NUCLEOTIDE SEQUENCE [LARGE SCALE GENOMIC DNA]</scope>
    <source>
        <strain evidence="1 2">NCTC9645</strain>
    </source>
</reference>
<dbReference type="Proteomes" id="UP000250675">
    <property type="component" value="Unassembled WGS sequence"/>
</dbReference>
<evidence type="ECO:0000313" key="1">
    <source>
        <dbReference type="EMBL" id="SQC23541.1"/>
    </source>
</evidence>
<accession>A0A2X3DGM9</accession>
<evidence type="ECO:0008006" key="3">
    <source>
        <dbReference type="Google" id="ProtNLM"/>
    </source>
</evidence>
<gene>
    <name evidence="1" type="ORF">NCTC9645_03596</name>
</gene>
<protein>
    <recommendedName>
        <fullName evidence="3">Phage capsid protein</fullName>
    </recommendedName>
</protein>
<name>A0A2X3DGM9_KLEPN</name>
<dbReference type="InterPro" id="IPR053738">
    <property type="entry name" value="Lambda_capsid_assembly"/>
</dbReference>
<evidence type="ECO:0000313" key="2">
    <source>
        <dbReference type="Proteomes" id="UP000250675"/>
    </source>
</evidence>